<comment type="caution">
    <text evidence="1">The sequence shown here is derived from an EMBL/GenBank/DDBJ whole genome shotgun (WGS) entry which is preliminary data.</text>
</comment>
<dbReference type="AlphaFoldDB" id="A0A5J4X7Z2"/>
<sequence>MMYCQLPKLIRQEALLLLKADKSELIDSCCKTEDEALLLLKADKTQLVNSYLKTETDTKLDLKVDKAQLIDLYSKTEDDALLALKADMTQLIDSYTKTEDDTHILLKANAADVCNKEETFDKVENEKKDAVTQIADKANIIRSNFCYNYIKTYQKNDASILLADGGDMLVSSLVNQTQLQEVRNIATGKSKTYVFDIYGQLNDWMAVQENVANLVIEDDLYIVDKEITDYWWDGTDLKVLETELLDMNNFIATLGVTTGSGNAIIDLSIDTETNNLLNDKANKSTTYRKTETDNLIAQIDVGDTITSNKTFNNVCRFVSSIDGMPTVTISSFIKADADDRVVLLRASGTKSLSEFIGTPTELSNYYTKTQTQSQTEYNNRFWRNNSNNMVMQQIKGRLTNICPIVGSFDETQYRQPNKYPTNSEVDAKLKNVVTTETTQSIAESKIFTSYITVSGFEKTVKEDTPFLLAGSGDILLSAFGGLELVNITYTTNVVSPTSIMSLKCYRYGSLVNFYAKIYLDSGAGASSASVAVCVLARAGFPKYLFYSDDTVLVGSSPHFANFKFGTDGKVMISFQTLIGIAGLADETLLDAARLSEFPEYYAYISETVQEPVPSAFFLASSGSDPQLIVYGDRVTLTASYETTGLFPNGYLFKSYPEFARPKAGDKVIALVDADVIKQKCTSQIPSKTALVINVTYYKKYESSKKINYDANNDGIVNIMDTWHVNGKAVQVAVSGVLNKYDCEFYKTYRLDNYQNPTSNEQNALQSDPLVPDSNIGEVIIKHV</sequence>
<name>A0A5J4X7Z2_9EUKA</name>
<reference evidence="1 2" key="1">
    <citation type="submission" date="2019-03" db="EMBL/GenBank/DDBJ databases">
        <title>Single cell metagenomics reveals metabolic interactions within the superorganism composed of flagellate Streblomastix strix and complex community of Bacteroidetes bacteria on its surface.</title>
        <authorList>
            <person name="Treitli S.C."/>
            <person name="Kolisko M."/>
            <person name="Husnik F."/>
            <person name="Keeling P."/>
            <person name="Hampl V."/>
        </authorList>
    </citation>
    <scope>NUCLEOTIDE SEQUENCE [LARGE SCALE GENOMIC DNA]</scope>
    <source>
        <strain evidence="1">ST1C</strain>
    </source>
</reference>
<dbReference type="EMBL" id="SNRW01000207">
    <property type="protein sequence ID" value="KAA6402639.1"/>
    <property type="molecule type" value="Genomic_DNA"/>
</dbReference>
<proteinExistence type="predicted"/>
<protein>
    <submittedName>
        <fullName evidence="1">Uncharacterized protein</fullName>
    </submittedName>
</protein>
<gene>
    <name evidence="1" type="ORF">EZS28_001838</name>
</gene>
<accession>A0A5J4X7Z2</accession>
<evidence type="ECO:0000313" key="2">
    <source>
        <dbReference type="Proteomes" id="UP000324800"/>
    </source>
</evidence>
<organism evidence="1 2">
    <name type="scientific">Streblomastix strix</name>
    <dbReference type="NCBI Taxonomy" id="222440"/>
    <lineage>
        <taxon>Eukaryota</taxon>
        <taxon>Metamonada</taxon>
        <taxon>Preaxostyla</taxon>
        <taxon>Oxymonadida</taxon>
        <taxon>Streblomastigidae</taxon>
        <taxon>Streblomastix</taxon>
    </lineage>
</organism>
<evidence type="ECO:0000313" key="1">
    <source>
        <dbReference type="EMBL" id="KAA6402639.1"/>
    </source>
</evidence>
<dbReference type="Proteomes" id="UP000324800">
    <property type="component" value="Unassembled WGS sequence"/>
</dbReference>